<dbReference type="AlphaFoldDB" id="A0A518BW04"/>
<proteinExistence type="predicted"/>
<name>A0A518BW04_9BACT</name>
<evidence type="ECO:0000313" key="1">
    <source>
        <dbReference type="EMBL" id="QDU71147.1"/>
    </source>
</evidence>
<dbReference type="Proteomes" id="UP000320386">
    <property type="component" value="Chromosome"/>
</dbReference>
<sequence>MAISLSTRRQRLSAIRKASNRLALSSLITAIDLADDAERAELVDLALVRPQKSTLLGLIRRFDQLAPSQADRLCTLLDERPALLREALRANVSQLRAGSLRVLDRMNDPRLLDLLRSPLNDDRPAIREEAQRLLRNWVRLACAPDADQERSAETARTVGSMFAALPQASHGPLAWALAVAGPRLGREVRQQIQRAPRLRVMVLRDLLAESGDELVRDRLDWWVGIPEVAPGATQGLRSAMGQTIAFRHGECLVPRQTRRGTISSKASLEEVARRFGPGVMSSVASDPGRRPEERVGLLADLITHGSTPLRSLALRHLIELSAICPAAERVIERLLHSDNAQLARSAMVWLMNHARDPKAVSRALSSPHAEVRSMAGTRMAPGLFERLVTQWNRLSTEERRSRGGTLRRIDDQLEQRVDGLLRRSPQSRRLLAVSMIRVLGMTAEFEPRLRALAASTDEKLASAAVSALGDLKTTTSRKAVAGALAHKDGRVRANAIEALGTPKTRPHTETILKLTAEGHNRVRANAIASLMGTRHEVRALDRLRTMLSDTREKHRMSAIWVARTHHIESLAPRLVEMASGDPSVAIRKRAHDAIGDVIARIEKQTTDTAKLMGAA</sequence>
<keyword evidence="2" id="KW-1185">Reference proteome</keyword>
<dbReference type="SUPFAM" id="SSF48371">
    <property type="entry name" value="ARM repeat"/>
    <property type="match status" value="1"/>
</dbReference>
<dbReference type="EMBL" id="CP036280">
    <property type="protein sequence ID" value="QDU71147.1"/>
    <property type="molecule type" value="Genomic_DNA"/>
</dbReference>
<evidence type="ECO:0000313" key="2">
    <source>
        <dbReference type="Proteomes" id="UP000320386"/>
    </source>
</evidence>
<dbReference type="InterPro" id="IPR011989">
    <property type="entry name" value="ARM-like"/>
</dbReference>
<dbReference type="Gene3D" id="1.25.10.10">
    <property type="entry name" value="Leucine-rich Repeat Variant"/>
    <property type="match status" value="1"/>
</dbReference>
<organism evidence="1 2">
    <name type="scientific">Mucisphaera calidilacus</name>
    <dbReference type="NCBI Taxonomy" id="2527982"/>
    <lineage>
        <taxon>Bacteria</taxon>
        <taxon>Pseudomonadati</taxon>
        <taxon>Planctomycetota</taxon>
        <taxon>Phycisphaerae</taxon>
        <taxon>Phycisphaerales</taxon>
        <taxon>Phycisphaeraceae</taxon>
        <taxon>Mucisphaera</taxon>
    </lineage>
</organism>
<reference evidence="1 2" key="1">
    <citation type="submission" date="2019-02" db="EMBL/GenBank/DDBJ databases">
        <title>Deep-cultivation of Planctomycetes and their phenomic and genomic characterization uncovers novel biology.</title>
        <authorList>
            <person name="Wiegand S."/>
            <person name="Jogler M."/>
            <person name="Boedeker C."/>
            <person name="Pinto D."/>
            <person name="Vollmers J."/>
            <person name="Rivas-Marin E."/>
            <person name="Kohn T."/>
            <person name="Peeters S.H."/>
            <person name="Heuer A."/>
            <person name="Rast P."/>
            <person name="Oberbeckmann S."/>
            <person name="Bunk B."/>
            <person name="Jeske O."/>
            <person name="Meyerdierks A."/>
            <person name="Storesund J.E."/>
            <person name="Kallscheuer N."/>
            <person name="Luecker S."/>
            <person name="Lage O.M."/>
            <person name="Pohl T."/>
            <person name="Merkel B.J."/>
            <person name="Hornburger P."/>
            <person name="Mueller R.-W."/>
            <person name="Bruemmer F."/>
            <person name="Labrenz M."/>
            <person name="Spormann A.M."/>
            <person name="Op den Camp H."/>
            <person name="Overmann J."/>
            <person name="Amann R."/>
            <person name="Jetten M.S.M."/>
            <person name="Mascher T."/>
            <person name="Medema M.H."/>
            <person name="Devos D.P."/>
            <person name="Kaster A.-K."/>
            <person name="Ovreas L."/>
            <person name="Rohde M."/>
            <person name="Galperin M.Y."/>
            <person name="Jogler C."/>
        </authorList>
    </citation>
    <scope>NUCLEOTIDE SEQUENCE [LARGE SCALE GENOMIC DNA]</scope>
    <source>
        <strain evidence="1 2">Pan265</strain>
    </source>
</reference>
<evidence type="ECO:0008006" key="3">
    <source>
        <dbReference type="Google" id="ProtNLM"/>
    </source>
</evidence>
<accession>A0A518BW04</accession>
<dbReference type="InterPro" id="IPR016024">
    <property type="entry name" value="ARM-type_fold"/>
</dbReference>
<gene>
    <name evidence="1" type="ORF">Pan265_09960</name>
</gene>
<protein>
    <recommendedName>
        <fullName evidence="3">HEAT repeat protein</fullName>
    </recommendedName>
</protein>
<dbReference type="RefSeq" id="WP_145445280.1">
    <property type="nucleotide sequence ID" value="NZ_CP036280.1"/>
</dbReference>
<dbReference type="KEGG" id="mcad:Pan265_09960"/>
<dbReference type="Pfam" id="PF13646">
    <property type="entry name" value="HEAT_2"/>
    <property type="match status" value="1"/>
</dbReference>